<dbReference type="InterPro" id="IPR008979">
    <property type="entry name" value="Galactose-bd-like_sf"/>
</dbReference>
<accession>K1RVT7</accession>
<protein>
    <submittedName>
        <fullName evidence="1">Uncharacterized protein</fullName>
    </submittedName>
</protein>
<evidence type="ECO:0000313" key="1">
    <source>
        <dbReference type="EMBL" id="EKC38931.1"/>
    </source>
</evidence>
<proteinExistence type="predicted"/>
<dbReference type="Gene3D" id="2.60.120.260">
    <property type="entry name" value="Galactose-binding domain-like"/>
    <property type="match status" value="1"/>
</dbReference>
<gene>
    <name evidence="1" type="ORF">CGI_10000967</name>
</gene>
<dbReference type="AlphaFoldDB" id="K1RVT7"/>
<dbReference type="SUPFAM" id="SSF49785">
    <property type="entry name" value="Galactose-binding domain-like"/>
    <property type="match status" value="1"/>
</dbReference>
<dbReference type="PANTHER" id="PTHR45713:SF6">
    <property type="entry name" value="F5_8 TYPE C DOMAIN-CONTAINING PROTEIN"/>
    <property type="match status" value="1"/>
</dbReference>
<reference evidence="1" key="1">
    <citation type="journal article" date="2012" name="Nature">
        <title>The oyster genome reveals stress adaptation and complexity of shell formation.</title>
        <authorList>
            <person name="Zhang G."/>
            <person name="Fang X."/>
            <person name="Guo X."/>
            <person name="Li L."/>
            <person name="Luo R."/>
            <person name="Xu F."/>
            <person name="Yang P."/>
            <person name="Zhang L."/>
            <person name="Wang X."/>
            <person name="Qi H."/>
            <person name="Xiong Z."/>
            <person name="Que H."/>
            <person name="Xie Y."/>
            <person name="Holland P.W."/>
            <person name="Paps J."/>
            <person name="Zhu Y."/>
            <person name="Wu F."/>
            <person name="Chen Y."/>
            <person name="Wang J."/>
            <person name="Peng C."/>
            <person name="Meng J."/>
            <person name="Yang L."/>
            <person name="Liu J."/>
            <person name="Wen B."/>
            <person name="Zhang N."/>
            <person name="Huang Z."/>
            <person name="Zhu Q."/>
            <person name="Feng Y."/>
            <person name="Mount A."/>
            <person name="Hedgecock D."/>
            <person name="Xu Z."/>
            <person name="Liu Y."/>
            <person name="Domazet-Loso T."/>
            <person name="Du Y."/>
            <person name="Sun X."/>
            <person name="Zhang S."/>
            <person name="Liu B."/>
            <person name="Cheng P."/>
            <person name="Jiang X."/>
            <person name="Li J."/>
            <person name="Fan D."/>
            <person name="Wang W."/>
            <person name="Fu W."/>
            <person name="Wang T."/>
            <person name="Wang B."/>
            <person name="Zhang J."/>
            <person name="Peng Z."/>
            <person name="Li Y."/>
            <person name="Li N."/>
            <person name="Wang J."/>
            <person name="Chen M."/>
            <person name="He Y."/>
            <person name="Tan F."/>
            <person name="Song X."/>
            <person name="Zheng Q."/>
            <person name="Huang R."/>
            <person name="Yang H."/>
            <person name="Du X."/>
            <person name="Chen L."/>
            <person name="Yang M."/>
            <person name="Gaffney P.M."/>
            <person name="Wang S."/>
            <person name="Luo L."/>
            <person name="She Z."/>
            <person name="Ming Y."/>
            <person name="Huang W."/>
            <person name="Zhang S."/>
            <person name="Huang B."/>
            <person name="Zhang Y."/>
            <person name="Qu T."/>
            <person name="Ni P."/>
            <person name="Miao G."/>
            <person name="Wang J."/>
            <person name="Wang Q."/>
            <person name="Steinberg C.E."/>
            <person name="Wang H."/>
            <person name="Li N."/>
            <person name="Qian L."/>
            <person name="Zhang G."/>
            <person name="Li Y."/>
            <person name="Yang H."/>
            <person name="Liu X."/>
            <person name="Wang J."/>
            <person name="Yin Y."/>
            <person name="Wang J."/>
        </authorList>
    </citation>
    <scope>NUCLEOTIDE SEQUENCE [LARGE SCALE GENOMIC DNA]</scope>
    <source>
        <strain evidence="1">05x7-T-G4-1.051#20</strain>
    </source>
</reference>
<dbReference type="InParanoid" id="K1RVT7"/>
<dbReference type="EMBL" id="JH816659">
    <property type="protein sequence ID" value="EKC38931.1"/>
    <property type="molecule type" value="Genomic_DNA"/>
</dbReference>
<sequence>MCYINVALNKQAYQQYPYIPDANETYDASNAVDGRKSNLKMTAGQCAVSYSVRTATWWVNLSSIHSIHHITIYFRTNNDDYIYKTFITDNLLGFSVYVSNTTDRSQGTLCFKDNNFTKNTMPPVFTTNCSVHGQYVIYYNERLPGVAYPDGYDSYVTTDLCEVEVYGCQETGFYGSNCSIPCPDVNCQYCHIETGYSQCCKPGYQGHHCELVPISGQIETYRLKTMVFDNVWVFSRYSHDQIISCLHVISSNVATEDSGYFHIY</sequence>
<dbReference type="HOGENOM" id="CLU_043336_0_0_1"/>
<organism evidence="1">
    <name type="scientific">Magallana gigas</name>
    <name type="common">Pacific oyster</name>
    <name type="synonym">Crassostrea gigas</name>
    <dbReference type="NCBI Taxonomy" id="29159"/>
    <lineage>
        <taxon>Eukaryota</taxon>
        <taxon>Metazoa</taxon>
        <taxon>Spiralia</taxon>
        <taxon>Lophotrochozoa</taxon>
        <taxon>Mollusca</taxon>
        <taxon>Bivalvia</taxon>
        <taxon>Autobranchia</taxon>
        <taxon>Pteriomorphia</taxon>
        <taxon>Ostreida</taxon>
        <taxon>Ostreoidea</taxon>
        <taxon>Ostreidae</taxon>
        <taxon>Magallana</taxon>
    </lineage>
</organism>
<name>K1RVT7_MAGGI</name>
<dbReference type="PANTHER" id="PTHR45713">
    <property type="entry name" value="FTP DOMAIN-CONTAINING PROTEIN"/>
    <property type="match status" value="1"/>
</dbReference>
<dbReference type="InterPro" id="IPR051941">
    <property type="entry name" value="BG_Antigen-Binding_Lectin"/>
</dbReference>